<gene>
    <name evidence="1" type="ORF">E2C01_072553</name>
</gene>
<organism evidence="1 2">
    <name type="scientific">Portunus trituberculatus</name>
    <name type="common">Swimming crab</name>
    <name type="synonym">Neptunus trituberculatus</name>
    <dbReference type="NCBI Taxonomy" id="210409"/>
    <lineage>
        <taxon>Eukaryota</taxon>
        <taxon>Metazoa</taxon>
        <taxon>Ecdysozoa</taxon>
        <taxon>Arthropoda</taxon>
        <taxon>Crustacea</taxon>
        <taxon>Multicrustacea</taxon>
        <taxon>Malacostraca</taxon>
        <taxon>Eumalacostraca</taxon>
        <taxon>Eucarida</taxon>
        <taxon>Decapoda</taxon>
        <taxon>Pleocyemata</taxon>
        <taxon>Brachyura</taxon>
        <taxon>Eubrachyura</taxon>
        <taxon>Portunoidea</taxon>
        <taxon>Portunidae</taxon>
        <taxon>Portuninae</taxon>
        <taxon>Portunus</taxon>
    </lineage>
</organism>
<sequence>MWLRPFLPSFSPRRLPFPKDHSRVTYSTARRSMLSLCSSILRLEGRKARHATDGDTDDGGGDFIK</sequence>
<dbReference type="EMBL" id="VSRR010047538">
    <property type="protein sequence ID" value="MPC78078.1"/>
    <property type="molecule type" value="Genomic_DNA"/>
</dbReference>
<dbReference type="AlphaFoldDB" id="A0A5B7IB14"/>
<protein>
    <submittedName>
        <fullName evidence="1">Uncharacterized protein</fullName>
    </submittedName>
</protein>
<proteinExistence type="predicted"/>
<comment type="caution">
    <text evidence="1">The sequence shown here is derived from an EMBL/GenBank/DDBJ whole genome shotgun (WGS) entry which is preliminary data.</text>
</comment>
<reference evidence="1 2" key="1">
    <citation type="submission" date="2019-05" db="EMBL/GenBank/DDBJ databases">
        <title>Another draft genome of Portunus trituberculatus and its Hox gene families provides insights of decapod evolution.</title>
        <authorList>
            <person name="Jeong J.-H."/>
            <person name="Song I."/>
            <person name="Kim S."/>
            <person name="Choi T."/>
            <person name="Kim D."/>
            <person name="Ryu S."/>
            <person name="Kim W."/>
        </authorList>
    </citation>
    <scope>NUCLEOTIDE SEQUENCE [LARGE SCALE GENOMIC DNA]</scope>
    <source>
        <tissue evidence="1">Muscle</tissue>
    </source>
</reference>
<name>A0A5B7IB14_PORTR</name>
<evidence type="ECO:0000313" key="1">
    <source>
        <dbReference type="EMBL" id="MPC78078.1"/>
    </source>
</evidence>
<keyword evidence="2" id="KW-1185">Reference proteome</keyword>
<dbReference type="Proteomes" id="UP000324222">
    <property type="component" value="Unassembled WGS sequence"/>
</dbReference>
<evidence type="ECO:0000313" key="2">
    <source>
        <dbReference type="Proteomes" id="UP000324222"/>
    </source>
</evidence>
<accession>A0A5B7IB14</accession>